<dbReference type="OrthoDB" id="21449at2759"/>
<dbReference type="SUPFAM" id="SSF47370">
    <property type="entry name" value="Bromodomain"/>
    <property type="match status" value="1"/>
</dbReference>
<gene>
    <name evidence="5" type="ORF">RchiOBHm_Chr5g0012791</name>
</gene>
<reference evidence="5 6" key="1">
    <citation type="journal article" date="2018" name="Nat. Genet.">
        <title>The Rosa genome provides new insights in the design of modern roses.</title>
        <authorList>
            <person name="Bendahmane M."/>
        </authorList>
    </citation>
    <scope>NUCLEOTIDE SEQUENCE [LARGE SCALE GENOMIC DNA]</scope>
    <source>
        <strain evidence="6">cv. Old Blush</strain>
    </source>
</reference>
<feature type="compositionally biased region" description="Basic and acidic residues" evidence="3">
    <location>
        <begin position="442"/>
        <end position="452"/>
    </location>
</feature>
<dbReference type="PROSITE" id="PS50014">
    <property type="entry name" value="BROMODOMAIN_2"/>
    <property type="match status" value="1"/>
</dbReference>
<evidence type="ECO:0000256" key="3">
    <source>
        <dbReference type="SAM" id="MobiDB-lite"/>
    </source>
</evidence>
<feature type="region of interest" description="Disordered" evidence="3">
    <location>
        <begin position="49"/>
        <end position="77"/>
    </location>
</feature>
<dbReference type="PANTHER" id="PTHR46136:SF19">
    <property type="entry name" value="TRANSCRIPTION FACTOR GTE12"/>
    <property type="match status" value="1"/>
</dbReference>
<feature type="compositionally biased region" description="Low complexity" evidence="3">
    <location>
        <begin position="273"/>
        <end position="287"/>
    </location>
</feature>
<feature type="compositionally biased region" description="Basic and acidic residues" evidence="3">
    <location>
        <begin position="318"/>
        <end position="333"/>
    </location>
</feature>
<dbReference type="STRING" id="74649.A0A2P6Q5B2"/>
<keyword evidence="6" id="KW-1185">Reference proteome</keyword>
<feature type="region of interest" description="Disordered" evidence="3">
    <location>
        <begin position="429"/>
        <end position="452"/>
    </location>
</feature>
<evidence type="ECO:0000256" key="2">
    <source>
        <dbReference type="PROSITE-ProRule" id="PRU00035"/>
    </source>
</evidence>
<dbReference type="InterPro" id="IPR001487">
    <property type="entry name" value="Bromodomain"/>
</dbReference>
<name>A0A2P6Q5B2_ROSCH</name>
<dbReference type="PANTHER" id="PTHR46136">
    <property type="entry name" value="TRANSCRIPTION FACTOR GTE8"/>
    <property type="match status" value="1"/>
</dbReference>
<protein>
    <submittedName>
        <fullName evidence="5">Putative chromatin remodeler Bromodomain family</fullName>
    </submittedName>
</protein>
<dbReference type="Gene3D" id="1.20.920.10">
    <property type="entry name" value="Bromodomain-like"/>
    <property type="match status" value="1"/>
</dbReference>
<feature type="region of interest" description="Disordered" evidence="3">
    <location>
        <begin position="258"/>
        <end position="295"/>
    </location>
</feature>
<dbReference type="AlphaFoldDB" id="A0A2P6Q5B2"/>
<sequence length="558" mass="61474">MIATETTMFSGSKLKIKFSCKRIEVEPGKIGESDDGKVSRDFGNTVSARGLSSVAQTSLPGGKKRGPSGDIEAPREKKLKMDRKLKGQCSTILNTLISHKDSWAFRKPVDPVELQIPDYFDVISSPMDLGTIKSKLDRNLYFGAGEFAADVRLTFSNAMLYNPPGNPFHQMAKDLNTKFEMKWRHLDVKWSQGSSKVDMGKNSCGQVKKITEITDTRLNSHKSTPFQSVPVSKSPVLSRENVGAAFGVSDGEVELAKTVKNSTPKMSGKNFNRGCDSGGRQSSGSRSAKQPPSLVGSKCGTCGNITCRCSLRTDYRSSSDISSERSVGREQNHHSSIANVSGPDGQAKGSSTSHMSKSDPESDGAVSALDEETICPSSQLTTPVTDAASGEEWSTPIFSVPLSPKKALRAAMLKSRFADTILKAQQKSLLDQGNRSDPLKMQQEKARLERKQREEKVRIEAEIRAAEAAAQRQAELEVKERQEREREEARIALEKMERTVVFEQNCYILEELKRLAGYNGGSWGSHFRSPLERLGLFIKEEYTVDVDELEEGEEGEIL</sequence>
<organism evidence="5 6">
    <name type="scientific">Rosa chinensis</name>
    <name type="common">China rose</name>
    <dbReference type="NCBI Taxonomy" id="74649"/>
    <lineage>
        <taxon>Eukaryota</taxon>
        <taxon>Viridiplantae</taxon>
        <taxon>Streptophyta</taxon>
        <taxon>Embryophyta</taxon>
        <taxon>Tracheophyta</taxon>
        <taxon>Spermatophyta</taxon>
        <taxon>Magnoliopsida</taxon>
        <taxon>eudicotyledons</taxon>
        <taxon>Gunneridae</taxon>
        <taxon>Pentapetalae</taxon>
        <taxon>rosids</taxon>
        <taxon>fabids</taxon>
        <taxon>Rosales</taxon>
        <taxon>Rosaceae</taxon>
        <taxon>Rosoideae</taxon>
        <taxon>Rosoideae incertae sedis</taxon>
        <taxon>Rosa</taxon>
    </lineage>
</organism>
<proteinExistence type="predicted"/>
<dbReference type="OMA" id="WELNPPG"/>
<evidence type="ECO:0000259" key="4">
    <source>
        <dbReference type="PROSITE" id="PS50014"/>
    </source>
</evidence>
<dbReference type="Proteomes" id="UP000238479">
    <property type="component" value="Chromosome 5"/>
</dbReference>
<dbReference type="Pfam" id="PF00439">
    <property type="entry name" value="Bromodomain"/>
    <property type="match status" value="1"/>
</dbReference>
<keyword evidence="1 2" id="KW-0103">Bromodomain</keyword>
<dbReference type="EMBL" id="PDCK01000043">
    <property type="protein sequence ID" value="PRQ29334.1"/>
    <property type="molecule type" value="Genomic_DNA"/>
</dbReference>
<evidence type="ECO:0000256" key="1">
    <source>
        <dbReference type="ARBA" id="ARBA00023117"/>
    </source>
</evidence>
<feature type="domain" description="Bromo" evidence="4">
    <location>
        <begin position="97"/>
        <end position="169"/>
    </location>
</feature>
<dbReference type="Gramene" id="PRQ29334">
    <property type="protein sequence ID" value="PRQ29334"/>
    <property type="gene ID" value="RchiOBHm_Chr5g0012791"/>
</dbReference>
<accession>A0A2P6Q5B2</accession>
<comment type="caution">
    <text evidence="5">The sequence shown here is derived from an EMBL/GenBank/DDBJ whole genome shotgun (WGS) entry which is preliminary data.</text>
</comment>
<dbReference type="InterPro" id="IPR052442">
    <property type="entry name" value="Env_Response_Regulator"/>
</dbReference>
<dbReference type="InterPro" id="IPR036427">
    <property type="entry name" value="Bromodomain-like_sf"/>
</dbReference>
<evidence type="ECO:0000313" key="5">
    <source>
        <dbReference type="EMBL" id="PRQ29334.1"/>
    </source>
</evidence>
<dbReference type="SMART" id="SM00297">
    <property type="entry name" value="BROMO"/>
    <property type="match status" value="1"/>
</dbReference>
<feature type="region of interest" description="Disordered" evidence="3">
    <location>
        <begin position="318"/>
        <end position="369"/>
    </location>
</feature>
<evidence type="ECO:0000313" key="6">
    <source>
        <dbReference type="Proteomes" id="UP000238479"/>
    </source>
</evidence>
<dbReference type="PRINTS" id="PR00503">
    <property type="entry name" value="BROMODOMAIN"/>
</dbReference>